<organism evidence="1 2">
    <name type="scientific">Eubacterium plexicaudatum ASF492</name>
    <dbReference type="NCBI Taxonomy" id="1235802"/>
    <lineage>
        <taxon>Bacteria</taxon>
        <taxon>Bacillati</taxon>
        <taxon>Bacillota</taxon>
        <taxon>Clostridia</taxon>
        <taxon>Eubacteriales</taxon>
        <taxon>Eubacteriaceae</taxon>
        <taxon>Eubacterium</taxon>
    </lineage>
</organism>
<protein>
    <recommendedName>
        <fullName evidence="3">Aminoglycoside phosphotransferase domain-containing protein</fullName>
    </recommendedName>
</protein>
<sequence>MNVLVVFDDTNEKSEIIRDVIGEKGFADVVVKRKRLEIWYREKINRLFPQAQWRLLRSVFEFHELQKGLEAFSDPGTRVLHCFSNYMISDEEKAMLSFEKLHYIDESYRVMAGGRPAAVMFADMAAYGEFLKPVCGGLTSVDVAKQVMESFAVEGLVDIGMVGNFIRCIAGNFDSRYFNSLQGDDYTLVKSSVNKEKIRSEYSYYHLLPEDMKFWYVMPFCYQEGKETASYTMERLHMTDLAVKWVHGSIGEDEFEQLMDKYFYFFRSRHCRKVPHEVYRRTADSLYVDKVVRRISDLKRFPEYSSIASLMAAGCTEVNMDVLVEKYFRLKAQVEAENDYPQVSVIGHGDPCFANAMYNKATKMLKFIDPKGALTEEELWTDPYYDVAKLSHSVCGCYDFFNNALFDIRIDEDLTCRLDIPFDNISYVRIFRRRLEENGYDYRTVRLYEASLFLSMLPLHMDYPQKVFAFILNASNILEEIENDL</sequence>
<name>N2AGZ3_9FIRM</name>
<dbReference type="Proteomes" id="UP000012589">
    <property type="component" value="Unassembled WGS sequence"/>
</dbReference>
<evidence type="ECO:0000313" key="1">
    <source>
        <dbReference type="EMBL" id="EMZ27276.1"/>
    </source>
</evidence>
<dbReference type="OrthoDB" id="9814110at2"/>
<proteinExistence type="predicted"/>
<dbReference type="InterPro" id="IPR011009">
    <property type="entry name" value="Kinase-like_dom_sf"/>
</dbReference>
<reference evidence="1 2" key="1">
    <citation type="journal article" date="2014" name="Genome Announc.">
        <title>Draft genome sequences of the altered schaedler flora, a defined bacterial community from gnotobiotic mice.</title>
        <authorList>
            <person name="Wannemuehler M.J."/>
            <person name="Overstreet A.M."/>
            <person name="Ward D.V."/>
            <person name="Phillips G.J."/>
        </authorList>
    </citation>
    <scope>NUCLEOTIDE SEQUENCE [LARGE SCALE GENOMIC DNA]</scope>
    <source>
        <strain evidence="1 2">ASF492</strain>
    </source>
</reference>
<dbReference type="eggNOG" id="COG0510">
    <property type="taxonomic scope" value="Bacteria"/>
</dbReference>
<comment type="caution">
    <text evidence="1">The sequence shown here is derived from an EMBL/GenBank/DDBJ whole genome shotgun (WGS) entry which is preliminary data.</text>
</comment>
<evidence type="ECO:0008006" key="3">
    <source>
        <dbReference type="Google" id="ProtNLM"/>
    </source>
</evidence>
<dbReference type="STRING" id="1235802.C823_02400"/>
<dbReference type="SUPFAM" id="SSF56112">
    <property type="entry name" value="Protein kinase-like (PK-like)"/>
    <property type="match status" value="1"/>
</dbReference>
<evidence type="ECO:0000313" key="2">
    <source>
        <dbReference type="Proteomes" id="UP000012589"/>
    </source>
</evidence>
<keyword evidence="2" id="KW-1185">Reference proteome</keyword>
<dbReference type="EMBL" id="AQFT01000072">
    <property type="protein sequence ID" value="EMZ27276.1"/>
    <property type="molecule type" value="Genomic_DNA"/>
</dbReference>
<accession>N2AGZ3</accession>
<gene>
    <name evidence="1" type="ORF">C823_02400</name>
</gene>
<dbReference type="PATRIC" id="fig|1235802.3.peg.2538"/>
<dbReference type="AlphaFoldDB" id="N2AGZ3"/>
<dbReference type="HOGENOM" id="CLU_044187_0_0_9"/>